<comment type="caution">
    <text evidence="3">The sequence shown here is derived from an EMBL/GenBank/DDBJ whole genome shotgun (WGS) entry which is preliminary data.</text>
</comment>
<dbReference type="Proteomes" id="UP001501004">
    <property type="component" value="Unassembled WGS sequence"/>
</dbReference>
<feature type="domain" description="ChlI/MoxR AAA lid" evidence="2">
    <location>
        <begin position="237"/>
        <end position="308"/>
    </location>
</feature>
<keyword evidence="4" id="KW-1185">Reference proteome</keyword>
<dbReference type="RefSeq" id="WP_344754283.1">
    <property type="nucleotide sequence ID" value="NZ_BAABAE010000002.1"/>
</dbReference>
<name>A0ABP7FBN5_9MICO</name>
<gene>
    <name evidence="3" type="ORF">GCM10022239_09740</name>
</gene>
<dbReference type="PANTHER" id="PTHR42759:SF1">
    <property type="entry name" value="MAGNESIUM-CHELATASE SUBUNIT CHLD"/>
    <property type="match status" value="1"/>
</dbReference>
<sequence>MTDELRAQFARVRTEIGKAVVGQDGAVTGLMIALLAGGHVVLEGVPGVAKTLLVRTLSTALQLDTKRIQFTPDLMPGDVTGSLVYDAKAGEFEFRAGPVFTNILLADEINRTPPKTQSALLEAMEERQVSVDGETRPLPDPFMVAATMNPIEYEGTYTLPEAQLDRFLLKLVLDLPERESELQILERSAAGFNPRDLKAAGVTPVLDAAQLAAARTAVATVTVSADVIGYIVDLARGTRQSPSVKLGVSPRGANALLAAARAWAWLSGSTGVTPDHVQAMVLPTWRHRIQLRPEAELEGVSGDTILRSIMQQVQVPI</sequence>
<evidence type="ECO:0000313" key="4">
    <source>
        <dbReference type="Proteomes" id="UP001501004"/>
    </source>
</evidence>
<dbReference type="PANTHER" id="PTHR42759">
    <property type="entry name" value="MOXR FAMILY PROTEIN"/>
    <property type="match status" value="1"/>
</dbReference>
<organism evidence="3 4">
    <name type="scientific">Leifsonella bigeumensis</name>
    <dbReference type="NCBI Taxonomy" id="433643"/>
    <lineage>
        <taxon>Bacteria</taxon>
        <taxon>Bacillati</taxon>
        <taxon>Actinomycetota</taxon>
        <taxon>Actinomycetes</taxon>
        <taxon>Micrococcales</taxon>
        <taxon>Microbacteriaceae</taxon>
        <taxon>Leifsonella</taxon>
    </lineage>
</organism>
<protein>
    <submittedName>
        <fullName evidence="3">MoxR family ATPase</fullName>
    </submittedName>
</protein>
<evidence type="ECO:0000259" key="2">
    <source>
        <dbReference type="Pfam" id="PF17863"/>
    </source>
</evidence>
<dbReference type="Pfam" id="PF07726">
    <property type="entry name" value="AAA_3"/>
    <property type="match status" value="1"/>
</dbReference>
<reference evidence="4" key="1">
    <citation type="journal article" date="2019" name="Int. J. Syst. Evol. Microbiol.">
        <title>The Global Catalogue of Microorganisms (GCM) 10K type strain sequencing project: providing services to taxonomists for standard genome sequencing and annotation.</title>
        <authorList>
            <consortium name="The Broad Institute Genomics Platform"/>
            <consortium name="The Broad Institute Genome Sequencing Center for Infectious Disease"/>
            <person name="Wu L."/>
            <person name="Ma J."/>
        </authorList>
    </citation>
    <scope>NUCLEOTIDE SEQUENCE [LARGE SCALE GENOMIC DNA]</scope>
    <source>
        <strain evidence="4">JCM 16949</strain>
    </source>
</reference>
<dbReference type="InterPro" id="IPR027417">
    <property type="entry name" value="P-loop_NTPase"/>
</dbReference>
<dbReference type="Gene3D" id="1.10.8.80">
    <property type="entry name" value="Magnesium chelatase subunit I, C-Terminal domain"/>
    <property type="match status" value="1"/>
</dbReference>
<dbReference type="PIRSF" id="PIRSF002849">
    <property type="entry name" value="AAA_ATPase_chaperone_MoxR_prd"/>
    <property type="match status" value="1"/>
</dbReference>
<accession>A0ABP7FBN5</accession>
<evidence type="ECO:0000313" key="3">
    <source>
        <dbReference type="EMBL" id="GAA3735768.1"/>
    </source>
</evidence>
<dbReference type="InterPro" id="IPR050764">
    <property type="entry name" value="CbbQ/NirQ/NorQ/GpvN"/>
</dbReference>
<dbReference type="EMBL" id="BAABAE010000002">
    <property type="protein sequence ID" value="GAA3735768.1"/>
    <property type="molecule type" value="Genomic_DNA"/>
</dbReference>
<dbReference type="SUPFAM" id="SSF52540">
    <property type="entry name" value="P-loop containing nucleoside triphosphate hydrolases"/>
    <property type="match status" value="1"/>
</dbReference>
<dbReference type="Pfam" id="PF17863">
    <property type="entry name" value="AAA_lid_2"/>
    <property type="match status" value="1"/>
</dbReference>
<dbReference type="InterPro" id="IPR011703">
    <property type="entry name" value="ATPase_AAA-3"/>
</dbReference>
<proteinExistence type="predicted"/>
<dbReference type="CDD" id="cd00009">
    <property type="entry name" value="AAA"/>
    <property type="match status" value="1"/>
</dbReference>
<dbReference type="InterPro" id="IPR041628">
    <property type="entry name" value="ChlI/MoxR_AAA_lid"/>
</dbReference>
<evidence type="ECO:0000259" key="1">
    <source>
        <dbReference type="Pfam" id="PF07726"/>
    </source>
</evidence>
<feature type="domain" description="ATPase AAA-3" evidence="1">
    <location>
        <begin position="39"/>
        <end position="169"/>
    </location>
</feature>
<dbReference type="Gene3D" id="3.40.50.300">
    <property type="entry name" value="P-loop containing nucleotide triphosphate hydrolases"/>
    <property type="match status" value="1"/>
</dbReference>